<dbReference type="RefSeq" id="WP_111137700.1">
    <property type="nucleotide sequence ID" value="NZ_POUB01000455.1"/>
</dbReference>
<dbReference type="AlphaFoldDB" id="A0A2W2BSS5"/>
<evidence type="ECO:0000256" key="4">
    <source>
        <dbReference type="ARBA" id="ARBA00022723"/>
    </source>
</evidence>
<organism evidence="8 9">
    <name type="scientific">Micromonospora deserti</name>
    <dbReference type="NCBI Taxonomy" id="2070366"/>
    <lineage>
        <taxon>Bacteria</taxon>
        <taxon>Bacillati</taxon>
        <taxon>Actinomycetota</taxon>
        <taxon>Actinomycetes</taxon>
        <taxon>Micromonosporales</taxon>
        <taxon>Micromonosporaceae</taxon>
        <taxon>Micromonospora</taxon>
    </lineage>
</organism>
<evidence type="ECO:0000256" key="5">
    <source>
        <dbReference type="ARBA" id="ARBA00022801"/>
    </source>
</evidence>
<dbReference type="GO" id="GO:0070006">
    <property type="term" value="F:metalloaminopeptidase activity"/>
    <property type="evidence" value="ECO:0007669"/>
    <property type="project" value="InterPro"/>
</dbReference>
<dbReference type="PRINTS" id="PR00599">
    <property type="entry name" value="MAPEPTIDASE"/>
</dbReference>
<evidence type="ECO:0000259" key="7">
    <source>
        <dbReference type="Pfam" id="PF00557"/>
    </source>
</evidence>
<dbReference type="Pfam" id="PF00557">
    <property type="entry name" value="Peptidase_M24"/>
    <property type="match status" value="1"/>
</dbReference>
<dbReference type="InterPro" id="IPR036005">
    <property type="entry name" value="Creatinase/aminopeptidase-like"/>
</dbReference>
<dbReference type="NCBIfam" id="TIGR00500">
    <property type="entry name" value="met_pdase_I"/>
    <property type="match status" value="1"/>
</dbReference>
<keyword evidence="3 6" id="KW-0645">Protease</keyword>
<keyword evidence="2 6" id="KW-0031">Aminopeptidase</keyword>
<dbReference type="Gene3D" id="3.90.230.10">
    <property type="entry name" value="Creatinase/methionine aminopeptidase superfamily"/>
    <property type="match status" value="1"/>
</dbReference>
<evidence type="ECO:0000256" key="2">
    <source>
        <dbReference type="ARBA" id="ARBA00022438"/>
    </source>
</evidence>
<dbReference type="EC" id="3.4.11.18" evidence="6"/>
<evidence type="ECO:0000256" key="1">
    <source>
        <dbReference type="ARBA" id="ARBA00002521"/>
    </source>
</evidence>
<comment type="caution">
    <text evidence="8">The sequence shown here is derived from an EMBL/GenBank/DDBJ whole genome shotgun (WGS) entry which is preliminary data.</text>
</comment>
<dbReference type="EMBL" id="POUB01000455">
    <property type="protein sequence ID" value="PZF83494.1"/>
    <property type="molecule type" value="Genomic_DNA"/>
</dbReference>
<protein>
    <recommendedName>
        <fullName evidence="6">Methionine aminopeptidase</fullName>
        <ecNumber evidence="6">3.4.11.18</ecNumber>
    </recommendedName>
</protein>
<dbReference type="GO" id="GO:0006508">
    <property type="term" value="P:proteolysis"/>
    <property type="evidence" value="ECO:0007669"/>
    <property type="project" value="UniProtKB-KW"/>
</dbReference>
<comment type="function">
    <text evidence="1">Removes the N-terminal methionine from nascent proteins. The N-terminal methionine is often cleaved when the second residue in the primary sequence is small and uncharged (Met-Ala-, Cys, Gly, Pro, Ser, Thr, or Val). Requires deformylation of the N(alpha)-formylated initiator methionine before it can be hydrolyzed.</text>
</comment>
<dbReference type="InterPro" id="IPR000994">
    <property type="entry name" value="Pept_M24"/>
</dbReference>
<evidence type="ECO:0000256" key="6">
    <source>
        <dbReference type="RuleBase" id="RU003653"/>
    </source>
</evidence>
<feature type="domain" description="Peptidase M24" evidence="7">
    <location>
        <begin position="11"/>
        <end position="248"/>
    </location>
</feature>
<reference evidence="8 9" key="1">
    <citation type="submission" date="2018-01" db="EMBL/GenBank/DDBJ databases">
        <title>Draft genome sequence of Salinispora sp. 13K206.</title>
        <authorList>
            <person name="Sahin N."/>
            <person name="Saygin H."/>
            <person name="Ay H."/>
        </authorList>
    </citation>
    <scope>NUCLEOTIDE SEQUENCE [LARGE SCALE GENOMIC DNA]</scope>
    <source>
        <strain evidence="8 9">13K206</strain>
    </source>
</reference>
<dbReference type="PANTHER" id="PTHR43330:SF27">
    <property type="entry name" value="METHIONINE AMINOPEPTIDASE"/>
    <property type="match status" value="1"/>
</dbReference>
<dbReference type="InterPro" id="IPR001714">
    <property type="entry name" value="Pept_M24_MAP"/>
</dbReference>
<dbReference type="SUPFAM" id="SSF55920">
    <property type="entry name" value="Creatinase/aminopeptidase"/>
    <property type="match status" value="1"/>
</dbReference>
<sequence>MVIQKTPDEIELMARAGTILAEVHEVLREAVAPGVTTGELDALAAAEIAARGAEPSFLGYHGYPATLCTSVNDQIVHAFPATGVRLRAGDLVSLDCGVIWQGYHSDAACTWVVGGREQADERTLTLVDAGYAALWRGIAALRPGNRLGDVSYAVGAEADRHGLGVIAEHDGHVVGGHGIGRQLHEDPLVPGRGRPGRGMRLRPGLVFAIEPMFTLGVPGFTVADDGWTISTLDGALAAHWEHTVAITEAGPRVLTARPGEPAA</sequence>
<feature type="non-terminal residue" evidence="8">
    <location>
        <position position="263"/>
    </location>
</feature>
<comment type="catalytic activity">
    <reaction evidence="6">
        <text>Release of N-terminal amino acids, preferentially methionine, from peptides and arylamides.</text>
        <dbReference type="EC" id="3.4.11.18"/>
    </reaction>
</comment>
<keyword evidence="5" id="KW-0378">Hydrolase</keyword>
<evidence type="ECO:0000313" key="9">
    <source>
        <dbReference type="Proteomes" id="UP000248749"/>
    </source>
</evidence>
<dbReference type="OrthoDB" id="9802055at2"/>
<dbReference type="GO" id="GO:0004239">
    <property type="term" value="F:initiator methionyl aminopeptidase activity"/>
    <property type="evidence" value="ECO:0007669"/>
    <property type="project" value="UniProtKB-EC"/>
</dbReference>
<dbReference type="HAMAP" id="MF_01974">
    <property type="entry name" value="MetAP_1"/>
    <property type="match status" value="1"/>
</dbReference>
<gene>
    <name evidence="8" type="primary">map</name>
    <name evidence="8" type="ORF">C1I99_30965</name>
</gene>
<dbReference type="GO" id="GO:0005829">
    <property type="term" value="C:cytosol"/>
    <property type="evidence" value="ECO:0007669"/>
    <property type="project" value="TreeGrafter"/>
</dbReference>
<comment type="similarity">
    <text evidence="6">Belongs to the peptidase M24A family.</text>
</comment>
<dbReference type="InterPro" id="IPR002467">
    <property type="entry name" value="Pept_M24A_MAP1"/>
</dbReference>
<comment type="cofactor">
    <cofactor evidence="6">
        <name>Co(2+)</name>
        <dbReference type="ChEBI" id="CHEBI:48828"/>
    </cofactor>
    <cofactor evidence="6">
        <name>Zn(2+)</name>
        <dbReference type="ChEBI" id="CHEBI:29105"/>
    </cofactor>
    <cofactor evidence="6">
        <name>Mn(2+)</name>
        <dbReference type="ChEBI" id="CHEBI:29035"/>
    </cofactor>
    <cofactor evidence="6">
        <name>Fe(2+)</name>
        <dbReference type="ChEBI" id="CHEBI:29033"/>
    </cofactor>
    <text evidence="6">Binds 2 divalent metal cations per subunit. Has a high-affinity and a low affinity metal-binding site. The true nature of the physiological cofactor is under debate. The enzyme is active with cobalt, zinc, manganese or divalent iron ions.</text>
</comment>
<dbReference type="Proteomes" id="UP000248749">
    <property type="component" value="Unassembled WGS sequence"/>
</dbReference>
<proteinExistence type="inferred from homology"/>
<dbReference type="PANTHER" id="PTHR43330">
    <property type="entry name" value="METHIONINE AMINOPEPTIDASE"/>
    <property type="match status" value="1"/>
</dbReference>
<evidence type="ECO:0000256" key="3">
    <source>
        <dbReference type="ARBA" id="ARBA00022670"/>
    </source>
</evidence>
<keyword evidence="4 6" id="KW-0479">Metal-binding</keyword>
<accession>A0A2W2BSS5</accession>
<name>A0A2W2BSS5_9ACTN</name>
<keyword evidence="9" id="KW-1185">Reference proteome</keyword>
<dbReference type="GO" id="GO:0046872">
    <property type="term" value="F:metal ion binding"/>
    <property type="evidence" value="ECO:0007669"/>
    <property type="project" value="UniProtKB-KW"/>
</dbReference>
<evidence type="ECO:0000313" key="8">
    <source>
        <dbReference type="EMBL" id="PZF83494.1"/>
    </source>
</evidence>